<keyword evidence="1" id="KW-0472">Membrane</keyword>
<gene>
    <name evidence="2" type="ORF">CSW57_10250</name>
</gene>
<proteinExistence type="predicted"/>
<dbReference type="RefSeq" id="WP_099382695.1">
    <property type="nucleotide sequence ID" value="NZ_PEBD01000008.1"/>
</dbReference>
<evidence type="ECO:0000313" key="2">
    <source>
        <dbReference type="EMBL" id="PHV66669.1"/>
    </source>
</evidence>
<organism evidence="2 3">
    <name type="scientific">Williamsia marianensis</name>
    <dbReference type="NCBI Taxonomy" id="85044"/>
    <lineage>
        <taxon>Bacteria</taxon>
        <taxon>Bacillati</taxon>
        <taxon>Actinomycetota</taxon>
        <taxon>Actinomycetes</taxon>
        <taxon>Mycobacteriales</taxon>
        <taxon>Nocardiaceae</taxon>
        <taxon>Williamsia</taxon>
    </lineage>
</organism>
<feature type="transmembrane region" description="Helical" evidence="1">
    <location>
        <begin position="145"/>
        <end position="163"/>
    </location>
</feature>
<dbReference type="AlphaFoldDB" id="A0A2G3PLG4"/>
<evidence type="ECO:0000313" key="3">
    <source>
        <dbReference type="Proteomes" id="UP000225108"/>
    </source>
</evidence>
<dbReference type="Proteomes" id="UP000225108">
    <property type="component" value="Unassembled WGS sequence"/>
</dbReference>
<feature type="transmembrane region" description="Helical" evidence="1">
    <location>
        <begin position="12"/>
        <end position="33"/>
    </location>
</feature>
<keyword evidence="1" id="KW-0812">Transmembrane</keyword>
<name>A0A2G3PLG4_WILMA</name>
<sequence>MNRYRVFSLTRITGHVSWWVFVVVTLFAGGITWTGASEYLGPASGTGWSGNRQAYSEIKAPVAIANFTGTSSFDANPWPGSGADPWTQLEVLSVIAFAVVIIAAVIEAVSSRQVVPGIVTVAAPCVAFGLLLLATPGVLDSVRFGTMQTLGVVLVAVAVREVWARRFAPRPEVGASDTP</sequence>
<reference evidence="2 3" key="1">
    <citation type="submission" date="2017-10" db="EMBL/GenBank/DDBJ databases">
        <title>The draft genome sequence of Williamsia sp. BULT 1.1 isolated from the semi-arid grassland soils from South Africa.</title>
        <authorList>
            <person name="Kabwe M.H."/>
            <person name="Govender N."/>
            <person name="Mutseka Lunga P."/>
            <person name="Vikram S."/>
            <person name="Makhalanyane T.P."/>
        </authorList>
    </citation>
    <scope>NUCLEOTIDE SEQUENCE [LARGE SCALE GENOMIC DNA]</scope>
    <source>
        <strain evidence="2 3">BULT 1.1</strain>
    </source>
</reference>
<keyword evidence="1" id="KW-1133">Transmembrane helix</keyword>
<protein>
    <submittedName>
        <fullName evidence="2">Uncharacterized protein</fullName>
    </submittedName>
</protein>
<dbReference type="EMBL" id="PEBD01000008">
    <property type="protein sequence ID" value="PHV66669.1"/>
    <property type="molecule type" value="Genomic_DNA"/>
</dbReference>
<feature type="transmembrane region" description="Helical" evidence="1">
    <location>
        <begin position="118"/>
        <end position="139"/>
    </location>
</feature>
<evidence type="ECO:0000256" key="1">
    <source>
        <dbReference type="SAM" id="Phobius"/>
    </source>
</evidence>
<accession>A0A2G3PLG4</accession>
<feature type="transmembrane region" description="Helical" evidence="1">
    <location>
        <begin position="86"/>
        <end position="106"/>
    </location>
</feature>
<comment type="caution">
    <text evidence="2">The sequence shown here is derived from an EMBL/GenBank/DDBJ whole genome shotgun (WGS) entry which is preliminary data.</text>
</comment>